<keyword evidence="2" id="KW-0378">Hydrolase</keyword>
<dbReference type="PANTHER" id="PTHR43689:SF8">
    <property type="entry name" value="ALPHA_BETA-HYDROLASES SUPERFAMILY PROTEIN"/>
    <property type="match status" value="1"/>
</dbReference>
<dbReference type="Proteomes" id="UP000326202">
    <property type="component" value="Chromosome"/>
</dbReference>
<dbReference type="KEGG" id="htq:FRZ44_23950"/>
<protein>
    <submittedName>
        <fullName evidence="2">Alpha/beta hydrolase</fullName>
    </submittedName>
</protein>
<dbReference type="SUPFAM" id="SSF53474">
    <property type="entry name" value="alpha/beta-Hydrolases"/>
    <property type="match status" value="1"/>
</dbReference>
<name>A0A5J6MHZ3_9PROT</name>
<dbReference type="Pfam" id="PF12697">
    <property type="entry name" value="Abhydrolase_6"/>
    <property type="match status" value="1"/>
</dbReference>
<dbReference type="GO" id="GO:0016787">
    <property type="term" value="F:hydrolase activity"/>
    <property type="evidence" value="ECO:0007669"/>
    <property type="project" value="UniProtKB-KW"/>
</dbReference>
<keyword evidence="3" id="KW-1185">Reference proteome</keyword>
<gene>
    <name evidence="2" type="ORF">FRZ44_23950</name>
</gene>
<proteinExistence type="predicted"/>
<organism evidence="2 3">
    <name type="scientific">Hypericibacter terrae</name>
    <dbReference type="NCBI Taxonomy" id="2602015"/>
    <lineage>
        <taxon>Bacteria</taxon>
        <taxon>Pseudomonadati</taxon>
        <taxon>Pseudomonadota</taxon>
        <taxon>Alphaproteobacteria</taxon>
        <taxon>Rhodospirillales</taxon>
        <taxon>Dongiaceae</taxon>
        <taxon>Hypericibacter</taxon>
    </lineage>
</organism>
<dbReference type="EMBL" id="CP042906">
    <property type="protein sequence ID" value="QEX17099.1"/>
    <property type="molecule type" value="Genomic_DNA"/>
</dbReference>
<dbReference type="OrthoDB" id="5491135at2"/>
<dbReference type="PRINTS" id="PR00111">
    <property type="entry name" value="ABHYDROLASE"/>
</dbReference>
<dbReference type="InterPro" id="IPR000073">
    <property type="entry name" value="AB_hydrolase_1"/>
</dbReference>
<dbReference type="Gene3D" id="3.40.50.1820">
    <property type="entry name" value="alpha/beta hydrolase"/>
    <property type="match status" value="1"/>
</dbReference>
<evidence type="ECO:0000259" key="1">
    <source>
        <dbReference type="Pfam" id="PF12697"/>
    </source>
</evidence>
<reference evidence="2 3" key="1">
    <citation type="submission" date="2019-08" db="EMBL/GenBank/DDBJ databases">
        <title>Hyperibacter terrae gen. nov., sp. nov. and Hyperibacter viscosus sp. nov., two new members in the family Rhodospirillaceae isolated from the rhizosphere of Hypericum perforatum.</title>
        <authorList>
            <person name="Noviana Z."/>
        </authorList>
    </citation>
    <scope>NUCLEOTIDE SEQUENCE [LARGE SCALE GENOMIC DNA]</scope>
    <source>
        <strain evidence="2 3">R5913</strain>
    </source>
</reference>
<feature type="domain" description="AB hydrolase-1" evidence="1">
    <location>
        <begin position="38"/>
        <end position="220"/>
    </location>
</feature>
<dbReference type="AlphaFoldDB" id="A0A5J6MHZ3"/>
<sequence>MVPVLLLPGSLCDEALWRHQIDAIGDRVELRVGDLTQDDNVAAMAARVLTELAGPFAVVGHSMGAYVAFELLRQAPERIERLALLGASARPDAPAETSRRQDLLAMRERVPFRGITPPLMALMIHRDRLADTALTREIEAMAMRVGKDAFLRQFRAIVGRPDSRPLLPSIRCRTLILAGREDALAPLAEQEALAAAIPGARLELLDRCGHLAPLERPEMVTAMLADWLTLPPGKLSAYS</sequence>
<accession>A0A5J6MHZ3</accession>
<dbReference type="RefSeq" id="WP_151177380.1">
    <property type="nucleotide sequence ID" value="NZ_CP042906.1"/>
</dbReference>
<dbReference type="PANTHER" id="PTHR43689">
    <property type="entry name" value="HYDROLASE"/>
    <property type="match status" value="1"/>
</dbReference>
<dbReference type="InterPro" id="IPR029058">
    <property type="entry name" value="AB_hydrolase_fold"/>
</dbReference>
<evidence type="ECO:0000313" key="2">
    <source>
        <dbReference type="EMBL" id="QEX17099.1"/>
    </source>
</evidence>
<evidence type="ECO:0000313" key="3">
    <source>
        <dbReference type="Proteomes" id="UP000326202"/>
    </source>
</evidence>